<feature type="region of interest" description="Disordered" evidence="1">
    <location>
        <begin position="74"/>
        <end position="94"/>
    </location>
</feature>
<dbReference type="EMBL" id="JASCZI010002304">
    <property type="protein sequence ID" value="MED6116066.1"/>
    <property type="molecule type" value="Genomic_DNA"/>
</dbReference>
<reference evidence="2 3" key="1">
    <citation type="journal article" date="2023" name="Plants (Basel)">
        <title>Bridging the Gap: Combining Genomics and Transcriptomics Approaches to Understand Stylosanthes scabra, an Orphan Legume from the Brazilian Caatinga.</title>
        <authorList>
            <person name="Ferreira-Neto J.R.C."/>
            <person name="da Silva M.D."/>
            <person name="Binneck E."/>
            <person name="de Melo N.F."/>
            <person name="da Silva R.H."/>
            <person name="de Melo A.L.T.M."/>
            <person name="Pandolfi V."/>
            <person name="Bustamante F.O."/>
            <person name="Brasileiro-Vidal A.C."/>
            <person name="Benko-Iseppon A.M."/>
        </authorList>
    </citation>
    <scope>NUCLEOTIDE SEQUENCE [LARGE SCALE GENOMIC DNA]</scope>
    <source>
        <tissue evidence="2">Leaves</tissue>
    </source>
</reference>
<protein>
    <submittedName>
        <fullName evidence="2">Uncharacterized protein</fullName>
    </submittedName>
</protein>
<dbReference type="Proteomes" id="UP001341840">
    <property type="component" value="Unassembled WGS sequence"/>
</dbReference>
<evidence type="ECO:0000313" key="2">
    <source>
        <dbReference type="EMBL" id="MED6116066.1"/>
    </source>
</evidence>
<proteinExistence type="predicted"/>
<accession>A0ABU6QWQ1</accession>
<organism evidence="2 3">
    <name type="scientific">Stylosanthes scabra</name>
    <dbReference type="NCBI Taxonomy" id="79078"/>
    <lineage>
        <taxon>Eukaryota</taxon>
        <taxon>Viridiplantae</taxon>
        <taxon>Streptophyta</taxon>
        <taxon>Embryophyta</taxon>
        <taxon>Tracheophyta</taxon>
        <taxon>Spermatophyta</taxon>
        <taxon>Magnoliopsida</taxon>
        <taxon>eudicotyledons</taxon>
        <taxon>Gunneridae</taxon>
        <taxon>Pentapetalae</taxon>
        <taxon>rosids</taxon>
        <taxon>fabids</taxon>
        <taxon>Fabales</taxon>
        <taxon>Fabaceae</taxon>
        <taxon>Papilionoideae</taxon>
        <taxon>50 kb inversion clade</taxon>
        <taxon>dalbergioids sensu lato</taxon>
        <taxon>Dalbergieae</taxon>
        <taxon>Pterocarpus clade</taxon>
        <taxon>Stylosanthes</taxon>
    </lineage>
</organism>
<comment type="caution">
    <text evidence="2">The sequence shown here is derived from an EMBL/GenBank/DDBJ whole genome shotgun (WGS) entry which is preliminary data.</text>
</comment>
<feature type="compositionally biased region" description="Polar residues" evidence="1">
    <location>
        <begin position="74"/>
        <end position="88"/>
    </location>
</feature>
<gene>
    <name evidence="2" type="ORF">PIB30_096599</name>
</gene>
<name>A0ABU6QWQ1_9FABA</name>
<evidence type="ECO:0000313" key="3">
    <source>
        <dbReference type="Proteomes" id="UP001341840"/>
    </source>
</evidence>
<keyword evidence="3" id="KW-1185">Reference proteome</keyword>
<evidence type="ECO:0000256" key="1">
    <source>
        <dbReference type="SAM" id="MobiDB-lite"/>
    </source>
</evidence>
<sequence length="114" mass="13241">MEETERHLFRDCRWAKKFWFISLFTFKTEATIDSVWWGRNKLLFKGEESTPKQVVERAKLSFAEFSTLSIANRDTSQNTPLGNNSSNVWKPHPQVSSKLIPMPHAIMKVEEGLV</sequence>